<organism evidence="4 5">
    <name type="scientific">Porphyromonas gulae</name>
    <dbReference type="NCBI Taxonomy" id="111105"/>
    <lineage>
        <taxon>Bacteria</taxon>
        <taxon>Pseudomonadati</taxon>
        <taxon>Bacteroidota</taxon>
        <taxon>Bacteroidia</taxon>
        <taxon>Bacteroidales</taxon>
        <taxon>Porphyromonadaceae</taxon>
        <taxon>Porphyromonas</taxon>
    </lineage>
</organism>
<dbReference type="GO" id="GO:0016757">
    <property type="term" value="F:glycosyltransferase activity"/>
    <property type="evidence" value="ECO:0007669"/>
    <property type="project" value="UniProtKB-KW"/>
</dbReference>
<sequence length="336" mass="38563">MTTAVIILNWNGRKMLEEFLPSLIAHTPRQSARLIVADNGSTDDSVEFLRHRYPQVELILFPENYGFAEGYNRAIAQTECDCVVLLNSDVEVSEGWLDAPLALLRERSDVAAVQPKIRALRDKHAFEYAGAAGGYVDRWGYPFCRGRIFDTVETDTGQYDDTTEVFWASGAALFIRRQVYMAVGGLDPRFFAHQEEIDLCWRLHSRGWRIAVAPGSTVFHLGGGSLDMKNPRKVYLNFRNNLLMLYKNLPETALKPTMRIRALLDFLSAMVFLLTGKFRHMQAVFRARSDFRRMRPDFSASRSENLLLGSIPAPMKPYSIVFQFYIRRRKIFSRFP</sequence>
<comment type="similarity">
    <text evidence="1">Belongs to the glycosyltransferase 2 family.</text>
</comment>
<dbReference type="Proteomes" id="UP000030130">
    <property type="component" value="Unassembled WGS sequence"/>
</dbReference>
<dbReference type="eggNOG" id="COG1216">
    <property type="taxonomic scope" value="Bacteria"/>
</dbReference>
<dbReference type="CDD" id="cd04186">
    <property type="entry name" value="GT_2_like_c"/>
    <property type="match status" value="1"/>
</dbReference>
<evidence type="ECO:0000256" key="2">
    <source>
        <dbReference type="ARBA" id="ARBA00022676"/>
    </source>
</evidence>
<dbReference type="Pfam" id="PF13641">
    <property type="entry name" value="Glyco_tranf_2_3"/>
    <property type="match status" value="1"/>
</dbReference>
<dbReference type="EMBL" id="JRAI01000004">
    <property type="protein sequence ID" value="KGN88121.1"/>
    <property type="molecule type" value="Genomic_DNA"/>
</dbReference>
<proteinExistence type="inferred from homology"/>
<gene>
    <name evidence="4" type="ORF">HR08_00755</name>
</gene>
<dbReference type="SUPFAM" id="SSF53448">
    <property type="entry name" value="Nucleotide-diphospho-sugar transferases"/>
    <property type="match status" value="1"/>
</dbReference>
<name>A0A0A2FAQ9_9PORP</name>
<dbReference type="PANTHER" id="PTHR43179:SF12">
    <property type="entry name" value="GALACTOFURANOSYLTRANSFERASE GLFT2"/>
    <property type="match status" value="1"/>
</dbReference>
<dbReference type="RefSeq" id="WP_039419853.1">
    <property type="nucleotide sequence ID" value="NZ_JRAI01000004.1"/>
</dbReference>
<evidence type="ECO:0000313" key="5">
    <source>
        <dbReference type="Proteomes" id="UP000030130"/>
    </source>
</evidence>
<protein>
    <submittedName>
        <fullName evidence="4">Glycosyl transferase family 2</fullName>
    </submittedName>
</protein>
<dbReference type="AlphaFoldDB" id="A0A0A2FAQ9"/>
<reference evidence="4 5" key="1">
    <citation type="submission" date="2014-08" db="EMBL/GenBank/DDBJ databases">
        <title>Porphyromonas gulae strain:COT-052_OH1451 Genome sequencing.</title>
        <authorList>
            <person name="Wallis C."/>
            <person name="Deusch O."/>
            <person name="O'Flynn C."/>
            <person name="Davis I."/>
            <person name="Jospin G."/>
            <person name="Darling A.E."/>
            <person name="Coil D.A."/>
            <person name="Alexiev A."/>
            <person name="Horsfall A."/>
            <person name="Kirkwood N."/>
            <person name="Harris S."/>
            <person name="Eisen J.A."/>
        </authorList>
    </citation>
    <scope>NUCLEOTIDE SEQUENCE [LARGE SCALE GENOMIC DNA]</scope>
    <source>
        <strain evidence="5">COT-052 OH1451</strain>
    </source>
</reference>
<evidence type="ECO:0000256" key="1">
    <source>
        <dbReference type="ARBA" id="ARBA00006739"/>
    </source>
</evidence>
<keyword evidence="2" id="KW-0328">Glycosyltransferase</keyword>
<evidence type="ECO:0000313" key="4">
    <source>
        <dbReference type="EMBL" id="KGN88121.1"/>
    </source>
</evidence>
<accession>A0A0A2FAQ9</accession>
<keyword evidence="3 4" id="KW-0808">Transferase</keyword>
<dbReference type="InterPro" id="IPR029044">
    <property type="entry name" value="Nucleotide-diphossugar_trans"/>
</dbReference>
<dbReference type="OrthoDB" id="9771846at2"/>
<dbReference type="Gene3D" id="3.90.550.10">
    <property type="entry name" value="Spore Coat Polysaccharide Biosynthesis Protein SpsA, Chain A"/>
    <property type="match status" value="1"/>
</dbReference>
<comment type="caution">
    <text evidence="4">The sequence shown here is derived from an EMBL/GenBank/DDBJ whole genome shotgun (WGS) entry which is preliminary data.</text>
</comment>
<dbReference type="PANTHER" id="PTHR43179">
    <property type="entry name" value="RHAMNOSYLTRANSFERASE WBBL"/>
    <property type="match status" value="1"/>
</dbReference>
<dbReference type="STRING" id="111105.HR09_00125"/>
<evidence type="ECO:0000256" key="3">
    <source>
        <dbReference type="ARBA" id="ARBA00022679"/>
    </source>
</evidence>